<dbReference type="GO" id="GO:0005524">
    <property type="term" value="F:ATP binding"/>
    <property type="evidence" value="ECO:0007669"/>
    <property type="project" value="InterPro"/>
</dbReference>
<organism evidence="6 7">
    <name type="scientific">Seminavis robusta</name>
    <dbReference type="NCBI Taxonomy" id="568900"/>
    <lineage>
        <taxon>Eukaryota</taxon>
        <taxon>Sar</taxon>
        <taxon>Stramenopiles</taxon>
        <taxon>Ochrophyta</taxon>
        <taxon>Bacillariophyta</taxon>
        <taxon>Bacillariophyceae</taxon>
        <taxon>Bacillariophycidae</taxon>
        <taxon>Naviculales</taxon>
        <taxon>Naviculaceae</taxon>
        <taxon>Seminavis</taxon>
    </lineage>
</organism>
<feature type="compositionally biased region" description="Acidic residues" evidence="4">
    <location>
        <begin position="302"/>
        <end position="313"/>
    </location>
</feature>
<feature type="compositionally biased region" description="Low complexity" evidence="4">
    <location>
        <begin position="167"/>
        <end position="178"/>
    </location>
</feature>
<feature type="compositionally biased region" description="Low complexity" evidence="4">
    <location>
        <begin position="75"/>
        <end position="84"/>
    </location>
</feature>
<feature type="compositionally biased region" description="Acidic residues" evidence="4">
    <location>
        <begin position="27"/>
        <end position="39"/>
    </location>
</feature>
<keyword evidence="7" id="KW-1185">Reference proteome</keyword>
<dbReference type="SMART" id="SM00382">
    <property type="entry name" value="AAA"/>
    <property type="match status" value="1"/>
</dbReference>
<dbReference type="SUPFAM" id="SSF52540">
    <property type="entry name" value="P-loop containing nucleoside triphosphate hydrolases"/>
    <property type="match status" value="1"/>
</dbReference>
<comment type="similarity">
    <text evidence="3">Belongs to the activator 1 small subunits family. CTF18 subfamily.</text>
</comment>
<feature type="compositionally biased region" description="Polar residues" evidence="4">
    <location>
        <begin position="135"/>
        <end position="149"/>
    </location>
</feature>
<dbReference type="Proteomes" id="UP001153069">
    <property type="component" value="Unassembled WGS sequence"/>
</dbReference>
<protein>
    <submittedName>
        <fullName evidence="6">Fidelity protein 18 homolog</fullName>
    </submittedName>
</protein>
<feature type="region of interest" description="Disordered" evidence="4">
    <location>
        <begin position="295"/>
        <end position="323"/>
    </location>
</feature>
<name>A0A9N8HQ41_9STRA</name>
<evidence type="ECO:0000256" key="1">
    <source>
        <dbReference type="ARBA" id="ARBA00004123"/>
    </source>
</evidence>
<evidence type="ECO:0000259" key="5">
    <source>
        <dbReference type="SMART" id="SM00382"/>
    </source>
</evidence>
<evidence type="ECO:0000313" key="7">
    <source>
        <dbReference type="Proteomes" id="UP001153069"/>
    </source>
</evidence>
<proteinExistence type="inferred from homology"/>
<dbReference type="Gene3D" id="1.10.8.60">
    <property type="match status" value="1"/>
</dbReference>
<feature type="compositionally biased region" description="Basic and acidic residues" evidence="4">
    <location>
        <begin position="385"/>
        <end position="403"/>
    </location>
</feature>
<evidence type="ECO:0000256" key="2">
    <source>
        <dbReference type="ARBA" id="ARBA00023242"/>
    </source>
</evidence>
<feature type="region of interest" description="Disordered" evidence="4">
    <location>
        <begin position="905"/>
        <end position="1037"/>
    </location>
</feature>
<feature type="region of interest" description="Disordered" evidence="4">
    <location>
        <begin position="361"/>
        <end position="410"/>
    </location>
</feature>
<evidence type="ECO:0000313" key="6">
    <source>
        <dbReference type="EMBL" id="CAB9521022.1"/>
    </source>
</evidence>
<keyword evidence="2" id="KW-0539">Nucleus</keyword>
<dbReference type="InterPro" id="IPR053016">
    <property type="entry name" value="CTF18-RFC_complex"/>
</dbReference>
<dbReference type="Pfam" id="PF00004">
    <property type="entry name" value="AAA"/>
    <property type="match status" value="1"/>
</dbReference>
<feature type="domain" description="AAA+ ATPase" evidence="5">
    <location>
        <begin position="401"/>
        <end position="551"/>
    </location>
</feature>
<dbReference type="GO" id="GO:0005634">
    <property type="term" value="C:nucleus"/>
    <property type="evidence" value="ECO:0007669"/>
    <property type="project" value="UniProtKB-SubCell"/>
</dbReference>
<dbReference type="EMBL" id="CAICTM010001154">
    <property type="protein sequence ID" value="CAB9521022.1"/>
    <property type="molecule type" value="Genomic_DNA"/>
</dbReference>
<evidence type="ECO:0000256" key="3">
    <source>
        <dbReference type="ARBA" id="ARBA00043975"/>
    </source>
</evidence>
<comment type="caution">
    <text evidence="6">The sequence shown here is derived from an EMBL/GenBank/DDBJ whole genome shotgun (WGS) entry which is preliminary data.</text>
</comment>
<dbReference type="OrthoDB" id="2195431at2759"/>
<dbReference type="CDD" id="cd00009">
    <property type="entry name" value="AAA"/>
    <property type="match status" value="1"/>
</dbReference>
<gene>
    <name evidence="6" type="ORF">SEMRO_1156_G247260.1</name>
</gene>
<feature type="compositionally biased region" description="Acidic residues" evidence="4">
    <location>
        <begin position="1"/>
        <end position="19"/>
    </location>
</feature>
<dbReference type="InterPro" id="IPR003593">
    <property type="entry name" value="AAA+_ATPase"/>
</dbReference>
<dbReference type="PANTHER" id="PTHR46765">
    <property type="entry name" value="P-LOOP CONTAINING NUCLEOSIDE TRIPHOSPHATE HYDROLASES SUPERFAMILY PROTEIN"/>
    <property type="match status" value="1"/>
</dbReference>
<feature type="compositionally biased region" description="Basic residues" evidence="4">
    <location>
        <begin position="1006"/>
        <end position="1018"/>
    </location>
</feature>
<dbReference type="InterPro" id="IPR003959">
    <property type="entry name" value="ATPase_AAA_core"/>
</dbReference>
<sequence length="1065" mass="118852">MEEPDYDDMIEDYLDDFEEPPPTTAAYDDDFLEEMEAEAATEKNDNSAKEAPIPEVPSPASPISRDLTNRLRAASSSVSSSVSSTEPTRENHTEEEATTSPVSSPAAQVRTELAASRYQGGSTAPDPFSFERYQRTTSWRQEAPTSPSTMRAKEWKSRHQRLVEQMTSNSNSKTTNKTKAPDAQLLNYQKARNPHYSACKERISRKDKHLKSTPTEGHRNVPMTLGDGTRLFVRVIPEATRDAPAPKKTSQQVKHSYSLGISMTDLMRRVQAIQRKKEHDRLKDMSKELKQQQKNLTNNANDDSDDEEMEEAPPADQTTQEPVDDQLWVDKHAPSTFANLLSDERTNREVLRALRQWDPYVFKKDPPKRPQYYMQQQQQQENNDNDNKTKKDSKDKRPDERNRVLLLSGSPGVGKTTLAHIVARHCGYRPMEVNGSDERSATALKDRVIRAMETATLDVHNANNKGRPNCIILDEIDGADAKQALQALVELIRQEMPTANNSENKEGKKQAKQKRKPYLKRPIIFICNNLYAPALRPLLPYARRFEVEAPAPPRLVARLRAVLSNEGLSLWGGATLLHDLVASSGGDIRSSLFTLQFAAAQLHQQTMNHSNQKNRNMDITKSLQSTLKRDGRKDDRRDVAGTAMAVFKRLKNKGKNDRLWGTRQASDPRTSVERVLDAVESFGEHGKILDCMYLNIMNVNYVDPSFERSALALQWLSGADRRSIQQLYVPCAAAALHLLCRVEQKPDLTYTTRELTDNHYQLEANLGLTQKFAEGLSAKYRGSRTADSLVKETVPYALWMLSAGEGSSALSRPASSVAILKKKELEAFVKHSETLRSLGLTYVASRAGFAGPNNEYSDESLMTLEPPIHRLVHFQYIEAMPWSSRKEIPSATKELLAQRSTLQGIRDLGSSSTPRKDAASALKGTGTPQSTLKNLEAIKNAAKGESEASKSLPAEPKPVSQPSPVEDGTNKRNTVATKGSVEKGRPAKRAKPSPVSAHNFLGVGAKRAREKRSARRAKNVGFVRSTTEKKSHTGSGVPLSKVLRLKFVKGFTQAVRNPCRMEDLA</sequence>
<accession>A0A9N8HQ41</accession>
<dbReference type="GO" id="GO:0016887">
    <property type="term" value="F:ATP hydrolysis activity"/>
    <property type="evidence" value="ECO:0007669"/>
    <property type="project" value="InterPro"/>
</dbReference>
<dbReference type="AlphaFoldDB" id="A0A9N8HQ41"/>
<reference evidence="6" key="1">
    <citation type="submission" date="2020-06" db="EMBL/GenBank/DDBJ databases">
        <authorList>
            <consortium name="Plant Systems Biology data submission"/>
        </authorList>
    </citation>
    <scope>NUCLEOTIDE SEQUENCE</scope>
    <source>
        <strain evidence="6">D6</strain>
    </source>
</reference>
<dbReference type="Gene3D" id="3.40.50.300">
    <property type="entry name" value="P-loop containing nucleotide triphosphate hydrolases"/>
    <property type="match status" value="1"/>
</dbReference>
<comment type="subcellular location">
    <subcellularLocation>
        <location evidence="1">Nucleus</location>
    </subcellularLocation>
</comment>
<dbReference type="InterPro" id="IPR027417">
    <property type="entry name" value="P-loop_NTPase"/>
</dbReference>
<evidence type="ECO:0000256" key="4">
    <source>
        <dbReference type="SAM" id="MobiDB-lite"/>
    </source>
</evidence>
<feature type="region of interest" description="Disordered" evidence="4">
    <location>
        <begin position="496"/>
        <end position="515"/>
    </location>
</feature>
<feature type="region of interest" description="Disordered" evidence="4">
    <location>
        <begin position="1"/>
        <end position="225"/>
    </location>
</feature>
<dbReference type="PANTHER" id="PTHR46765:SF1">
    <property type="entry name" value="P-LOOP CONTAINING NUCLEOSIDE TRIPHOSPHATE HYDROLASES SUPERFAMILY PROTEIN"/>
    <property type="match status" value="1"/>
</dbReference>